<keyword evidence="3" id="KW-0055">Arginine biosynthesis</keyword>
<evidence type="ECO:0000256" key="4">
    <source>
        <dbReference type="ARBA" id="ARBA00022605"/>
    </source>
</evidence>
<dbReference type="Gene3D" id="3.40.50.720">
    <property type="entry name" value="NAD(P)-binding Rossmann-like Domain"/>
    <property type="match status" value="1"/>
</dbReference>
<dbReference type="SUPFAM" id="SSF53633">
    <property type="entry name" value="Carbamate kinase-like"/>
    <property type="match status" value="1"/>
</dbReference>
<keyword evidence="13" id="KW-1185">Reference proteome</keyword>
<protein>
    <recommendedName>
        <fullName evidence="2">acetylglutamate kinase</fullName>
        <ecNumber evidence="2">2.7.2.8</ecNumber>
    </recommendedName>
</protein>
<dbReference type="PROSITE" id="PS51731">
    <property type="entry name" value="GNAT_NAGS"/>
    <property type="match status" value="1"/>
</dbReference>
<proteinExistence type="predicted"/>
<evidence type="ECO:0000256" key="1">
    <source>
        <dbReference type="ARBA" id="ARBA00004828"/>
    </source>
</evidence>
<dbReference type="PANTHER" id="PTHR23342">
    <property type="entry name" value="N-ACETYLGLUTAMATE SYNTHASE"/>
    <property type="match status" value="1"/>
</dbReference>
<dbReference type="InterPro" id="IPR001048">
    <property type="entry name" value="Asp/Glu/Uridylate_kinase"/>
</dbReference>
<dbReference type="InterPro" id="IPR036393">
    <property type="entry name" value="AceGlu_kinase-like_sf"/>
</dbReference>
<accession>A0A8H5D5B5</accession>
<dbReference type="InterPro" id="IPR036291">
    <property type="entry name" value="NAD(P)-bd_dom_sf"/>
</dbReference>
<comment type="caution">
    <text evidence="12">The sequence shown here is derived from an EMBL/GenBank/DDBJ whole genome shotgun (WGS) entry which is preliminary data.</text>
</comment>
<dbReference type="EMBL" id="JAACJO010000009">
    <property type="protein sequence ID" value="KAF5353957.1"/>
    <property type="molecule type" value="Genomic_DNA"/>
</dbReference>
<reference evidence="12 13" key="1">
    <citation type="journal article" date="2020" name="ISME J.">
        <title>Uncovering the hidden diversity of litter-decomposition mechanisms in mushroom-forming fungi.</title>
        <authorList>
            <person name="Floudas D."/>
            <person name="Bentzer J."/>
            <person name="Ahren D."/>
            <person name="Johansson T."/>
            <person name="Persson P."/>
            <person name="Tunlid A."/>
        </authorList>
    </citation>
    <scope>NUCLEOTIDE SEQUENCE [LARGE SCALE GENOMIC DNA]</scope>
    <source>
        <strain evidence="12 13">CBS 146.42</strain>
    </source>
</reference>
<feature type="region of interest" description="Disordered" evidence="10">
    <location>
        <begin position="496"/>
        <end position="516"/>
    </location>
</feature>
<dbReference type="CDD" id="cd24149">
    <property type="entry name" value="AGPR_N_ARG5_6_like"/>
    <property type="match status" value="1"/>
</dbReference>
<dbReference type="Proteomes" id="UP000559027">
    <property type="component" value="Unassembled WGS sequence"/>
</dbReference>
<dbReference type="GO" id="GO:0005759">
    <property type="term" value="C:mitochondrial matrix"/>
    <property type="evidence" value="ECO:0007669"/>
    <property type="project" value="TreeGrafter"/>
</dbReference>
<dbReference type="CDD" id="cd04263">
    <property type="entry name" value="DUF619-NAGK-FABP"/>
    <property type="match status" value="1"/>
</dbReference>
<comment type="pathway">
    <text evidence="1">Amino-acid biosynthesis; L-arginine biosynthesis; N(2)-acetyl-L-ornithine from L-glutamate: step 2/4.</text>
</comment>
<keyword evidence="8" id="KW-0067">ATP-binding</keyword>
<keyword evidence="7" id="KW-0418">Kinase</keyword>
<dbReference type="CDD" id="cd04252">
    <property type="entry name" value="AAK_NAGK-fArgBP"/>
    <property type="match status" value="1"/>
</dbReference>
<name>A0A8H5D5B5_9AGAR</name>
<evidence type="ECO:0000256" key="10">
    <source>
        <dbReference type="SAM" id="MobiDB-lite"/>
    </source>
</evidence>
<dbReference type="EC" id="2.7.2.8" evidence="2"/>
<dbReference type="GO" id="GO:0003942">
    <property type="term" value="F:N-acetyl-gamma-glutamyl-phosphate reductase activity"/>
    <property type="evidence" value="ECO:0007669"/>
    <property type="project" value="TreeGrafter"/>
</dbReference>
<dbReference type="Pfam" id="PF04768">
    <property type="entry name" value="NAT"/>
    <property type="match status" value="1"/>
</dbReference>
<dbReference type="FunFam" id="3.40.630.30:FF:000029">
    <property type="entry name" value="Bifunctional acetylglutamate kinase/N-acetyl-gamma-glutamyl-phosphate reductase"/>
    <property type="match status" value="1"/>
</dbReference>
<dbReference type="OrthoDB" id="438291at2759"/>
<dbReference type="NCBIfam" id="TIGR00761">
    <property type="entry name" value="argB"/>
    <property type="match status" value="1"/>
</dbReference>
<dbReference type="GO" id="GO:0003991">
    <property type="term" value="F:acetylglutamate kinase activity"/>
    <property type="evidence" value="ECO:0007669"/>
    <property type="project" value="UniProtKB-EC"/>
</dbReference>
<evidence type="ECO:0000259" key="11">
    <source>
        <dbReference type="PROSITE" id="PS51731"/>
    </source>
</evidence>
<gene>
    <name evidence="12" type="ORF">D9756_007036</name>
</gene>
<evidence type="ECO:0000256" key="8">
    <source>
        <dbReference type="ARBA" id="ARBA00022840"/>
    </source>
</evidence>
<feature type="domain" description="N-acetyltransferase" evidence="11">
    <location>
        <begin position="339"/>
        <end position="493"/>
    </location>
</feature>
<dbReference type="Gene3D" id="3.40.1160.10">
    <property type="entry name" value="Acetylglutamate kinase-like"/>
    <property type="match status" value="1"/>
</dbReference>
<dbReference type="SMART" id="SM00859">
    <property type="entry name" value="Semialdhyde_dh"/>
    <property type="match status" value="1"/>
</dbReference>
<dbReference type="InterPro" id="IPR000534">
    <property type="entry name" value="Semialdehyde_DH_NAD-bd"/>
</dbReference>
<evidence type="ECO:0000313" key="13">
    <source>
        <dbReference type="Proteomes" id="UP000559027"/>
    </source>
</evidence>
<dbReference type="InterPro" id="IPR041734">
    <property type="entry name" value="NAGK-fArgBP"/>
</dbReference>
<dbReference type="InterPro" id="IPR006855">
    <property type="entry name" value="Vertebrate-like_GNAT_dom"/>
</dbReference>
<dbReference type="InterPro" id="IPR004662">
    <property type="entry name" value="AcgluKinase_fam"/>
</dbReference>
<comment type="catalytic activity">
    <reaction evidence="9">
        <text>N-acetyl-L-glutamate + ATP = N-acetyl-L-glutamyl 5-phosphate + ADP</text>
        <dbReference type="Rhea" id="RHEA:14629"/>
        <dbReference type="ChEBI" id="CHEBI:30616"/>
        <dbReference type="ChEBI" id="CHEBI:44337"/>
        <dbReference type="ChEBI" id="CHEBI:57936"/>
        <dbReference type="ChEBI" id="CHEBI:456216"/>
        <dbReference type="EC" id="2.7.2.8"/>
    </reaction>
</comment>
<dbReference type="Pfam" id="PF01118">
    <property type="entry name" value="Semialdhyde_dh"/>
    <property type="match status" value="1"/>
</dbReference>
<organism evidence="12 13">
    <name type="scientific">Leucocoprinus leucothites</name>
    <dbReference type="NCBI Taxonomy" id="201217"/>
    <lineage>
        <taxon>Eukaryota</taxon>
        <taxon>Fungi</taxon>
        <taxon>Dikarya</taxon>
        <taxon>Basidiomycota</taxon>
        <taxon>Agaricomycotina</taxon>
        <taxon>Agaricomycetes</taxon>
        <taxon>Agaricomycetidae</taxon>
        <taxon>Agaricales</taxon>
        <taxon>Agaricineae</taxon>
        <taxon>Agaricaceae</taxon>
        <taxon>Leucocoprinus</taxon>
    </lineage>
</organism>
<sequence>MPLIPSQLVRLSANGARRALLVAGQRRAAVQVVKRSTPALTRGIQSVAQTDRDTIMRLLYSIGTKREVERHLRIFSSSSNPTQPARFAVIKIGGAVLNEIDELALSLSFLARVGLYPVVLHGAGPQLNDILEREGVVPDYIDGIRVTDAKTLEVARRVFLEENLKLVGALEKLGTRARPITSGVFTADYLDKEKYGLVGKITKVDKRPLEASIRAGAVPILTSLAESQDGQILNVNADIAAGELAKELEPMKIVFLNDKGGMFHGVTGEKLDVINLDEEYDQLMKEPWVKYGTKLKLREFKEMLDHLPRSSSIAVISASALQKELFTDSGAGTLIRRGYKLFKHSSLEGVGADRFRQVIHDRDPDVLSGLASVTGVLSDLKKTPYTIYGDEPMDVVAVVSHPEGEVPVMTKLLSSRAGVLNSVVDNVFSAIKKDHRKLFWTAPAEDENRSWHFERADGSFTRAGKSLFWYGVQDVKEVERIVEEFEKKGRIERSYLPVGPSAPPHRAPATPSGTRAYSTVARKLVDGAGAKRGYATVAPEPVVPPVQHTTAQKRVALIGARGYTGQALTTLLNAHPYLSLSHVSSRQLVGRRLEGYDKNPITYSNLSTEEVERMEKDGEVDAWIMALPNGVVKPFVDAVDRGTQGKSEQGKSVVVDLGADYRFEDGWTYGLPGERV</sequence>
<keyword evidence="6" id="KW-0547">Nucleotide-binding</keyword>
<dbReference type="SUPFAM" id="SSF51735">
    <property type="entry name" value="NAD(P)-binding Rossmann-fold domains"/>
    <property type="match status" value="1"/>
</dbReference>
<dbReference type="AlphaFoldDB" id="A0A8H5D5B5"/>
<keyword evidence="4" id="KW-0028">Amino-acid biosynthesis</keyword>
<evidence type="ECO:0000256" key="6">
    <source>
        <dbReference type="ARBA" id="ARBA00022741"/>
    </source>
</evidence>
<dbReference type="UniPathway" id="UPA00068">
    <property type="reaction ID" value="UER00107"/>
</dbReference>
<evidence type="ECO:0000256" key="3">
    <source>
        <dbReference type="ARBA" id="ARBA00022571"/>
    </source>
</evidence>
<dbReference type="GO" id="GO:0051287">
    <property type="term" value="F:NAD binding"/>
    <property type="evidence" value="ECO:0007669"/>
    <property type="project" value="InterPro"/>
</dbReference>
<dbReference type="FunFam" id="3.40.1160.10:FF:000046">
    <property type="entry name" value="N-acetylglutamate kinase / N-acetylglutamate synthase"/>
    <property type="match status" value="1"/>
</dbReference>
<evidence type="ECO:0000256" key="2">
    <source>
        <dbReference type="ARBA" id="ARBA00013065"/>
    </source>
</evidence>
<dbReference type="Gene3D" id="3.40.630.30">
    <property type="match status" value="1"/>
</dbReference>
<evidence type="ECO:0000256" key="5">
    <source>
        <dbReference type="ARBA" id="ARBA00022679"/>
    </source>
</evidence>
<dbReference type="GO" id="GO:0005524">
    <property type="term" value="F:ATP binding"/>
    <property type="evidence" value="ECO:0007669"/>
    <property type="project" value="UniProtKB-KW"/>
</dbReference>
<dbReference type="GO" id="GO:0006526">
    <property type="term" value="P:L-arginine biosynthetic process"/>
    <property type="evidence" value="ECO:0007669"/>
    <property type="project" value="UniProtKB-UniPathway"/>
</dbReference>
<dbReference type="PANTHER" id="PTHR23342:SF0">
    <property type="entry name" value="N-ACETYLGLUTAMATE SYNTHASE, MITOCHONDRIAL"/>
    <property type="match status" value="1"/>
</dbReference>
<keyword evidence="5" id="KW-0808">Transferase</keyword>
<evidence type="ECO:0000256" key="9">
    <source>
        <dbReference type="ARBA" id="ARBA00048141"/>
    </source>
</evidence>
<evidence type="ECO:0000256" key="7">
    <source>
        <dbReference type="ARBA" id="ARBA00022777"/>
    </source>
</evidence>
<evidence type="ECO:0000313" key="12">
    <source>
        <dbReference type="EMBL" id="KAF5353957.1"/>
    </source>
</evidence>
<dbReference type="Pfam" id="PF00696">
    <property type="entry name" value="AA_kinase"/>
    <property type="match status" value="1"/>
</dbReference>